<feature type="region of interest" description="Disordered" evidence="1">
    <location>
        <begin position="1"/>
        <end position="39"/>
    </location>
</feature>
<protein>
    <submittedName>
        <fullName evidence="2">Uncharacterized protein</fullName>
    </submittedName>
</protein>
<reference evidence="3" key="1">
    <citation type="submission" date="2016-05" db="EMBL/GenBank/DDBJ databases">
        <authorList>
            <person name="Naeem Raeece"/>
        </authorList>
    </citation>
    <scope>NUCLEOTIDE SEQUENCE [LARGE SCALE GENOMIC DNA]</scope>
</reference>
<proteinExistence type="predicted"/>
<organism evidence="2 3">
    <name type="scientific">Plasmodium ovale wallikeri</name>
    <dbReference type="NCBI Taxonomy" id="864142"/>
    <lineage>
        <taxon>Eukaryota</taxon>
        <taxon>Sar</taxon>
        <taxon>Alveolata</taxon>
        <taxon>Apicomplexa</taxon>
        <taxon>Aconoidasida</taxon>
        <taxon>Haemosporida</taxon>
        <taxon>Plasmodiidae</taxon>
        <taxon>Plasmodium</taxon>
        <taxon>Plasmodium (Plasmodium)</taxon>
    </lineage>
</organism>
<evidence type="ECO:0000313" key="2">
    <source>
        <dbReference type="EMBL" id="SBT33208.1"/>
    </source>
</evidence>
<dbReference type="AlphaFoldDB" id="A0A1A8YNN8"/>
<dbReference type="Proteomes" id="UP000078550">
    <property type="component" value="Unassembled WGS sequence"/>
</dbReference>
<evidence type="ECO:0000256" key="1">
    <source>
        <dbReference type="SAM" id="MobiDB-lite"/>
    </source>
</evidence>
<accession>A0A1A8YNN8</accession>
<gene>
    <name evidence="2" type="ORF">POVWA2_013610</name>
</gene>
<dbReference type="EMBL" id="FLRE01000054">
    <property type="protein sequence ID" value="SBT33208.1"/>
    <property type="molecule type" value="Genomic_DNA"/>
</dbReference>
<sequence>MEKEKKGNGACVGETPNRGLLRGGATAAQMDEQKKRKKIGAAEGIRETKEERVRTNTVLAHSKPLGVKERVRSAHARMNISASDHICV</sequence>
<evidence type="ECO:0000313" key="3">
    <source>
        <dbReference type="Proteomes" id="UP000078550"/>
    </source>
</evidence>
<name>A0A1A8YNN8_PLAOA</name>